<dbReference type="InterPro" id="IPR017930">
    <property type="entry name" value="Myb_dom"/>
</dbReference>
<evidence type="ECO:0000259" key="3">
    <source>
        <dbReference type="PROSITE" id="PS51294"/>
    </source>
</evidence>
<feature type="domain" description="HTH myb-type" evidence="3">
    <location>
        <begin position="72"/>
        <end position="127"/>
    </location>
</feature>
<dbReference type="InterPro" id="IPR009057">
    <property type="entry name" value="Homeodomain-like_sf"/>
</dbReference>
<feature type="domain" description="HTH myb-type" evidence="3">
    <location>
        <begin position="20"/>
        <end position="71"/>
    </location>
</feature>
<gene>
    <name evidence="4" type="ORF">M9Y10_002543</name>
</gene>
<evidence type="ECO:0000259" key="2">
    <source>
        <dbReference type="PROSITE" id="PS50090"/>
    </source>
</evidence>
<evidence type="ECO:0000256" key="1">
    <source>
        <dbReference type="SAM" id="MobiDB-lite"/>
    </source>
</evidence>
<feature type="domain" description="Myb-like" evidence="2">
    <location>
        <begin position="124"/>
        <end position="174"/>
    </location>
</feature>
<protein>
    <recommendedName>
        <fullName evidence="6">Myb-like DNA-binding domain containing protein</fullName>
    </recommendedName>
</protein>
<comment type="caution">
    <text evidence="4">The sequence shown here is derived from an EMBL/GenBank/DDBJ whole genome shotgun (WGS) entry which is preliminary data.</text>
</comment>
<reference evidence="4 5" key="1">
    <citation type="submission" date="2024-04" db="EMBL/GenBank/DDBJ databases">
        <title>Tritrichomonas musculus Genome.</title>
        <authorList>
            <person name="Alves-Ferreira E."/>
            <person name="Grigg M."/>
            <person name="Lorenzi H."/>
            <person name="Galac M."/>
        </authorList>
    </citation>
    <scope>NUCLEOTIDE SEQUENCE [LARGE SCALE GENOMIC DNA]</scope>
    <source>
        <strain evidence="4 5">EAF2021</strain>
    </source>
</reference>
<dbReference type="Proteomes" id="UP001470230">
    <property type="component" value="Unassembled WGS sequence"/>
</dbReference>
<feature type="region of interest" description="Disordered" evidence="1">
    <location>
        <begin position="1"/>
        <end position="23"/>
    </location>
</feature>
<dbReference type="SUPFAM" id="SSF46689">
    <property type="entry name" value="Homeodomain-like"/>
    <property type="match status" value="2"/>
</dbReference>
<name>A0ABR2LA30_9EUKA</name>
<dbReference type="PROSITE" id="PS51294">
    <property type="entry name" value="HTH_MYB"/>
    <property type="match status" value="3"/>
</dbReference>
<dbReference type="InterPro" id="IPR050560">
    <property type="entry name" value="MYB_TF"/>
</dbReference>
<dbReference type="PROSITE" id="PS50090">
    <property type="entry name" value="MYB_LIKE"/>
    <property type="match status" value="3"/>
</dbReference>
<organism evidence="4 5">
    <name type="scientific">Tritrichomonas musculus</name>
    <dbReference type="NCBI Taxonomy" id="1915356"/>
    <lineage>
        <taxon>Eukaryota</taxon>
        <taxon>Metamonada</taxon>
        <taxon>Parabasalia</taxon>
        <taxon>Tritrichomonadida</taxon>
        <taxon>Tritrichomonadidae</taxon>
        <taxon>Tritrichomonas</taxon>
    </lineage>
</organism>
<keyword evidence="5" id="KW-1185">Reference proteome</keyword>
<evidence type="ECO:0000313" key="5">
    <source>
        <dbReference type="Proteomes" id="UP001470230"/>
    </source>
</evidence>
<dbReference type="Pfam" id="PF13921">
    <property type="entry name" value="Myb_DNA-bind_6"/>
    <property type="match status" value="1"/>
</dbReference>
<dbReference type="InterPro" id="IPR001005">
    <property type="entry name" value="SANT/Myb"/>
</dbReference>
<dbReference type="PANTHER" id="PTHR45614">
    <property type="entry name" value="MYB PROTEIN-RELATED"/>
    <property type="match status" value="1"/>
</dbReference>
<dbReference type="SMART" id="SM00717">
    <property type="entry name" value="SANT"/>
    <property type="match status" value="3"/>
</dbReference>
<dbReference type="Pfam" id="PF00249">
    <property type="entry name" value="Myb_DNA-binding"/>
    <property type="match status" value="1"/>
</dbReference>
<feature type="domain" description="Myb-like" evidence="2">
    <location>
        <begin position="20"/>
        <end position="71"/>
    </location>
</feature>
<evidence type="ECO:0000313" key="4">
    <source>
        <dbReference type="EMBL" id="KAK8900220.1"/>
    </source>
</evidence>
<proteinExistence type="predicted"/>
<accession>A0ABR2LA30</accession>
<dbReference type="Gene3D" id="1.10.10.60">
    <property type="entry name" value="Homeodomain-like"/>
    <property type="match status" value="3"/>
</dbReference>
<dbReference type="EMBL" id="JAPFFF010000001">
    <property type="protein sequence ID" value="KAK8900220.1"/>
    <property type="molecule type" value="Genomic_DNA"/>
</dbReference>
<feature type="domain" description="HTH myb-type" evidence="3">
    <location>
        <begin position="128"/>
        <end position="178"/>
    </location>
</feature>
<feature type="domain" description="Myb-like" evidence="2">
    <location>
        <begin position="72"/>
        <end position="123"/>
    </location>
</feature>
<sequence>MNPETEETPLAPTRIRQKATTSKKKTRWAIEEDQLLIKLVNESEHVNWTEISRNFPGKTVQQVSERWSKVVNPTLIKGSWTRQEDEIIIEFVKQHGVKNWTKLAQSLPGRIGKQCRERWRNHLDPDVNREPWTPEEDNQLMILHEQYGNQWVKISQMMPGRSDNAIKNRWNSSIKKKPLLNVEAKYTPPKLSDEQKIVAPDSADQFLVKPMMYESGAATEGQNDSTWTPKFSSFEAASPFMPMKSPFGFQSPFSLMKNDSSFLAPWSPALVRSPTAMFSPQLASPSLRENRNMLMSVLDVLERRDE</sequence>
<dbReference type="PANTHER" id="PTHR45614:SF25">
    <property type="entry name" value="MYB PROTEIN"/>
    <property type="match status" value="1"/>
</dbReference>
<dbReference type="CDD" id="cd00167">
    <property type="entry name" value="SANT"/>
    <property type="match status" value="3"/>
</dbReference>
<evidence type="ECO:0008006" key="6">
    <source>
        <dbReference type="Google" id="ProtNLM"/>
    </source>
</evidence>